<evidence type="ECO:0000259" key="1">
    <source>
        <dbReference type="Pfam" id="PF13452"/>
    </source>
</evidence>
<evidence type="ECO:0000313" key="2">
    <source>
        <dbReference type="EMBL" id="GAA2372202.1"/>
    </source>
</evidence>
<dbReference type="Proteomes" id="UP001501444">
    <property type="component" value="Unassembled WGS sequence"/>
</dbReference>
<dbReference type="InterPro" id="IPR039569">
    <property type="entry name" value="FAS1-like_DH_region"/>
</dbReference>
<dbReference type="EMBL" id="BAAARV010000073">
    <property type="protein sequence ID" value="GAA2372202.1"/>
    <property type="molecule type" value="Genomic_DNA"/>
</dbReference>
<protein>
    <recommendedName>
        <fullName evidence="1">FAS1-like dehydratase domain-containing protein</fullName>
    </recommendedName>
</protein>
<dbReference type="SUPFAM" id="SSF54637">
    <property type="entry name" value="Thioesterase/thiol ester dehydrase-isomerase"/>
    <property type="match status" value="1"/>
</dbReference>
<evidence type="ECO:0000313" key="3">
    <source>
        <dbReference type="Proteomes" id="UP001501444"/>
    </source>
</evidence>
<dbReference type="Gene3D" id="3.10.129.10">
    <property type="entry name" value="Hotdog Thioesterase"/>
    <property type="match status" value="1"/>
</dbReference>
<proteinExistence type="predicted"/>
<feature type="domain" description="FAS1-like dehydratase" evidence="1">
    <location>
        <begin position="19"/>
        <end position="151"/>
    </location>
</feature>
<comment type="caution">
    <text evidence="2">The sequence shown here is derived from an EMBL/GenBank/DDBJ whole genome shotgun (WGS) entry which is preliminary data.</text>
</comment>
<dbReference type="InterPro" id="IPR029069">
    <property type="entry name" value="HotDog_dom_sf"/>
</dbReference>
<dbReference type="RefSeq" id="WP_344617302.1">
    <property type="nucleotide sequence ID" value="NZ_BAAARV010000073.1"/>
</dbReference>
<name>A0ABP5U883_9ACTN</name>
<reference evidence="3" key="1">
    <citation type="journal article" date="2019" name="Int. J. Syst. Evol. Microbiol.">
        <title>The Global Catalogue of Microorganisms (GCM) 10K type strain sequencing project: providing services to taxonomists for standard genome sequencing and annotation.</title>
        <authorList>
            <consortium name="The Broad Institute Genomics Platform"/>
            <consortium name="The Broad Institute Genome Sequencing Center for Infectious Disease"/>
            <person name="Wu L."/>
            <person name="Ma J."/>
        </authorList>
    </citation>
    <scope>NUCLEOTIDE SEQUENCE [LARGE SCALE GENOMIC DNA]</scope>
    <source>
        <strain evidence="3">JCM 3272</strain>
    </source>
</reference>
<keyword evidence="3" id="KW-1185">Reference proteome</keyword>
<sequence>MTDPWPGLDQPPEWQLPAAVTVEVTREAVHRFAIATGALSPLHHDVAEARAAGHPDLLAPRYFFVSLGLAMDQDRPRAELSQGGIALSDPLARHRVVAGETSVQWNGDIHAGDRIVITRTFIEQLHKEARSGPFDLYRFVRTYAKGDEVLVREHYARIAR</sequence>
<gene>
    <name evidence="2" type="ORF">GCM10010170_074350</name>
</gene>
<accession>A0ABP5U883</accession>
<dbReference type="Pfam" id="PF13452">
    <property type="entry name" value="FAS1_DH_region"/>
    <property type="match status" value="1"/>
</dbReference>
<dbReference type="CDD" id="cd03441">
    <property type="entry name" value="R_hydratase_like"/>
    <property type="match status" value="1"/>
</dbReference>
<organism evidence="2 3">
    <name type="scientific">Dactylosporangium salmoneum</name>
    <dbReference type="NCBI Taxonomy" id="53361"/>
    <lineage>
        <taxon>Bacteria</taxon>
        <taxon>Bacillati</taxon>
        <taxon>Actinomycetota</taxon>
        <taxon>Actinomycetes</taxon>
        <taxon>Micromonosporales</taxon>
        <taxon>Micromonosporaceae</taxon>
        <taxon>Dactylosporangium</taxon>
    </lineage>
</organism>